<accession>A0A7S3ZS76</accession>
<dbReference type="OrthoDB" id="60033at2759"/>
<dbReference type="SUPFAM" id="SSF46785">
    <property type="entry name" value="Winged helix' DNA-binding domain"/>
    <property type="match status" value="1"/>
</dbReference>
<dbReference type="InterPro" id="IPR036388">
    <property type="entry name" value="WH-like_DNA-bd_sf"/>
</dbReference>
<dbReference type="Proteomes" id="UP000789595">
    <property type="component" value="Unassembled WGS sequence"/>
</dbReference>
<dbReference type="Pfam" id="PF00447">
    <property type="entry name" value="HSF_DNA-bind"/>
    <property type="match status" value="1"/>
</dbReference>
<dbReference type="PRINTS" id="PR00056">
    <property type="entry name" value="HSFDOMAIN"/>
</dbReference>
<evidence type="ECO:0000256" key="7">
    <source>
        <dbReference type="SAM" id="Coils"/>
    </source>
</evidence>
<dbReference type="Gene3D" id="1.10.10.10">
    <property type="entry name" value="Winged helix-like DNA-binding domain superfamily/Winged helix DNA-binding domain"/>
    <property type="match status" value="1"/>
</dbReference>
<dbReference type="InterPro" id="IPR036390">
    <property type="entry name" value="WH_DNA-bd_sf"/>
</dbReference>
<keyword evidence="2" id="KW-0805">Transcription regulation</keyword>
<protein>
    <recommendedName>
        <fullName evidence="9">HSF-type DNA-binding domain-containing protein</fullName>
    </recommendedName>
</protein>
<keyword evidence="7" id="KW-0175">Coiled coil</keyword>
<feature type="compositionally biased region" description="Low complexity" evidence="8">
    <location>
        <begin position="273"/>
        <end position="283"/>
    </location>
</feature>
<dbReference type="PANTHER" id="PTHR10015">
    <property type="entry name" value="HEAT SHOCK TRANSCRIPTION FACTOR"/>
    <property type="match status" value="1"/>
</dbReference>
<keyword evidence="3" id="KW-0238">DNA-binding</keyword>
<name>A0A7S3ZS76_9STRA</name>
<organism evidence="10">
    <name type="scientific">Pelagomonas calceolata</name>
    <dbReference type="NCBI Taxonomy" id="35677"/>
    <lineage>
        <taxon>Eukaryota</taxon>
        <taxon>Sar</taxon>
        <taxon>Stramenopiles</taxon>
        <taxon>Ochrophyta</taxon>
        <taxon>Pelagophyceae</taxon>
        <taxon>Pelagomonadales</taxon>
        <taxon>Pelagomonadaceae</taxon>
        <taxon>Pelagomonas</taxon>
    </lineage>
</organism>
<feature type="compositionally biased region" description="Basic residues" evidence="8">
    <location>
        <begin position="1"/>
        <end position="10"/>
    </location>
</feature>
<evidence type="ECO:0000256" key="8">
    <source>
        <dbReference type="SAM" id="MobiDB-lite"/>
    </source>
</evidence>
<reference evidence="11" key="2">
    <citation type="submission" date="2021-11" db="EMBL/GenBank/DDBJ databases">
        <authorList>
            <consortium name="Genoscope - CEA"/>
            <person name="William W."/>
        </authorList>
    </citation>
    <scope>NUCLEOTIDE SEQUENCE</scope>
</reference>
<gene>
    <name evidence="10" type="ORF">PCAL00307_LOCUS7706</name>
    <name evidence="11" type="ORF">PECAL_1P24470</name>
</gene>
<dbReference type="FunFam" id="1.10.10.10:FF:000027">
    <property type="entry name" value="Heat shock transcription factor 1"/>
    <property type="match status" value="1"/>
</dbReference>
<dbReference type="GO" id="GO:0043565">
    <property type="term" value="F:sequence-specific DNA binding"/>
    <property type="evidence" value="ECO:0007669"/>
    <property type="project" value="InterPro"/>
</dbReference>
<evidence type="ECO:0000313" key="11">
    <source>
        <dbReference type="EMBL" id="CAH0365980.1"/>
    </source>
</evidence>
<comment type="subcellular location">
    <subcellularLocation>
        <location evidence="1">Nucleus</location>
    </subcellularLocation>
</comment>
<dbReference type="GO" id="GO:0003700">
    <property type="term" value="F:DNA-binding transcription factor activity"/>
    <property type="evidence" value="ECO:0007669"/>
    <property type="project" value="InterPro"/>
</dbReference>
<comment type="similarity">
    <text evidence="6">Belongs to the HSF family.</text>
</comment>
<dbReference type="PANTHER" id="PTHR10015:SF206">
    <property type="entry name" value="HSF-TYPE DNA-BINDING DOMAIN-CONTAINING PROTEIN"/>
    <property type="match status" value="1"/>
</dbReference>
<evidence type="ECO:0000256" key="6">
    <source>
        <dbReference type="RuleBase" id="RU004020"/>
    </source>
</evidence>
<evidence type="ECO:0000256" key="5">
    <source>
        <dbReference type="ARBA" id="ARBA00023242"/>
    </source>
</evidence>
<dbReference type="EMBL" id="HBIW01009050">
    <property type="protein sequence ID" value="CAE0692270.1"/>
    <property type="molecule type" value="Transcribed_RNA"/>
</dbReference>
<keyword evidence="5" id="KW-0539">Nucleus</keyword>
<reference evidence="10" key="1">
    <citation type="submission" date="2021-01" db="EMBL/GenBank/DDBJ databases">
        <authorList>
            <person name="Corre E."/>
            <person name="Pelletier E."/>
            <person name="Niang G."/>
            <person name="Scheremetjew M."/>
            <person name="Finn R."/>
            <person name="Kale V."/>
            <person name="Holt S."/>
            <person name="Cochrane G."/>
            <person name="Meng A."/>
            <person name="Brown T."/>
            <person name="Cohen L."/>
        </authorList>
    </citation>
    <scope>NUCLEOTIDE SEQUENCE</scope>
    <source>
        <strain evidence="10">CCMP1756</strain>
    </source>
</reference>
<evidence type="ECO:0000313" key="10">
    <source>
        <dbReference type="EMBL" id="CAE0692270.1"/>
    </source>
</evidence>
<dbReference type="GO" id="GO:0005634">
    <property type="term" value="C:nucleus"/>
    <property type="evidence" value="ECO:0007669"/>
    <property type="project" value="UniProtKB-SubCell"/>
</dbReference>
<evidence type="ECO:0000256" key="1">
    <source>
        <dbReference type="ARBA" id="ARBA00004123"/>
    </source>
</evidence>
<dbReference type="AlphaFoldDB" id="A0A7S3ZS76"/>
<evidence type="ECO:0000256" key="2">
    <source>
        <dbReference type="ARBA" id="ARBA00023015"/>
    </source>
</evidence>
<feature type="region of interest" description="Disordered" evidence="8">
    <location>
        <begin position="272"/>
        <end position="307"/>
    </location>
</feature>
<dbReference type="EMBL" id="CAKKNE010000001">
    <property type="protein sequence ID" value="CAH0365980.1"/>
    <property type="molecule type" value="Genomic_DNA"/>
</dbReference>
<evidence type="ECO:0000259" key="9">
    <source>
        <dbReference type="SMART" id="SM00415"/>
    </source>
</evidence>
<dbReference type="InterPro" id="IPR000232">
    <property type="entry name" value="HSF_DNA-bd"/>
</dbReference>
<keyword evidence="4" id="KW-0804">Transcription</keyword>
<evidence type="ECO:0000313" key="12">
    <source>
        <dbReference type="Proteomes" id="UP000789595"/>
    </source>
</evidence>
<keyword evidence="12" id="KW-1185">Reference proteome</keyword>
<evidence type="ECO:0000256" key="3">
    <source>
        <dbReference type="ARBA" id="ARBA00023125"/>
    </source>
</evidence>
<feature type="domain" description="HSF-type DNA-binding" evidence="9">
    <location>
        <begin position="52"/>
        <end position="153"/>
    </location>
</feature>
<proteinExistence type="inferred from homology"/>
<feature type="coiled-coil region" evidence="7">
    <location>
        <begin position="163"/>
        <end position="190"/>
    </location>
</feature>
<dbReference type="SMART" id="SM00415">
    <property type="entry name" value="HSF"/>
    <property type="match status" value="1"/>
</dbReference>
<feature type="region of interest" description="Disordered" evidence="8">
    <location>
        <begin position="1"/>
        <end position="52"/>
    </location>
</feature>
<feature type="compositionally biased region" description="Basic and acidic residues" evidence="8">
    <location>
        <begin position="11"/>
        <end position="23"/>
    </location>
</feature>
<sequence length="330" mass="36293">MSRRTRASAAKKKEAPPAPKIEEPVPGPAPSPTPEEQAQPPARPRRRREQSEASAFLSKTYAMISALDGVVGGWSKNGDTMVIFDSEKFAAEIIPQYFKHNNFRSFVRQLNFYGFRKLRADANAGPAAQARWEFKHPNFRRGRHDLLVLIRRAEHYDHGGPDAAAQRARQAELEREVADLRSKVANLTETLDKVVGVLASQGLGLDGEHLPPLKKPRYDRQDSEQLFLERLPSSVRGVAPLDFAPHSLDGLATSPRLADARGLEGQPLRRFGAEAVPGPAPAESTPAQQARSLEGRPLGRLPSGDIALNSFEGSRLESLIRTLSEERAPA</sequence>
<evidence type="ECO:0000256" key="4">
    <source>
        <dbReference type="ARBA" id="ARBA00023163"/>
    </source>
</evidence>